<organism evidence="1 2">
    <name type="scientific">Pseudomonas peli</name>
    <dbReference type="NCBI Taxonomy" id="592361"/>
    <lineage>
        <taxon>Bacteria</taxon>
        <taxon>Pseudomonadati</taxon>
        <taxon>Pseudomonadota</taxon>
        <taxon>Gammaproteobacteria</taxon>
        <taxon>Pseudomonadales</taxon>
        <taxon>Pseudomonadaceae</taxon>
        <taxon>Pseudomonas</taxon>
    </lineage>
</organism>
<gene>
    <name evidence="1" type="ORF">SAMN05216370_3339</name>
</gene>
<evidence type="ECO:0000313" key="1">
    <source>
        <dbReference type="EMBL" id="SCW76670.1"/>
    </source>
</evidence>
<dbReference type="EMBL" id="FMTL01000003">
    <property type="protein sequence ID" value="SCW76670.1"/>
    <property type="molecule type" value="Genomic_DNA"/>
</dbReference>
<sequence>MDVVKSLKPGKNGSKHFVERYDAEQQFSYTTVELIVERKHKPPKPAPNRPNNQRRWYSCASVFTRKICNWR</sequence>
<comment type="caution">
    <text evidence="1">The sequence shown here is derived from an EMBL/GenBank/DDBJ whole genome shotgun (WGS) entry which is preliminary data.</text>
</comment>
<protein>
    <submittedName>
        <fullName evidence="1">Uncharacterized protein</fullName>
    </submittedName>
</protein>
<name>A0AB37ZAB1_9PSED</name>
<keyword evidence="2" id="KW-1185">Reference proteome</keyword>
<dbReference type="AlphaFoldDB" id="A0AB37ZAB1"/>
<dbReference type="RefSeq" id="WP_143003833.1">
    <property type="nucleotide sequence ID" value="NZ_FMTL01000003.1"/>
</dbReference>
<reference evidence="1 2" key="1">
    <citation type="submission" date="2016-10" db="EMBL/GenBank/DDBJ databases">
        <authorList>
            <person name="Varghese N."/>
            <person name="Submissions S."/>
        </authorList>
    </citation>
    <scope>NUCLEOTIDE SEQUENCE [LARGE SCALE GENOMIC DNA]</scope>
    <source>
        <strain evidence="1 2">DSM 17833</strain>
    </source>
</reference>
<accession>A0AB37ZAB1</accession>
<evidence type="ECO:0000313" key="2">
    <source>
        <dbReference type="Proteomes" id="UP000242418"/>
    </source>
</evidence>
<dbReference type="Proteomes" id="UP000242418">
    <property type="component" value="Unassembled WGS sequence"/>
</dbReference>
<proteinExistence type="predicted"/>